<dbReference type="AlphaFoldDB" id="A0AA87QDY7"/>
<dbReference type="EMBL" id="BAYX01000024">
    <property type="protein sequence ID" value="GAJ96621.1"/>
    <property type="molecule type" value="Genomic_DNA"/>
</dbReference>
<dbReference type="RefSeq" id="WP_110924685.1">
    <property type="nucleotide sequence ID" value="NZ_BAYX01000024.1"/>
</dbReference>
<protein>
    <submittedName>
        <fullName evidence="1">Uncharacterized protein</fullName>
    </submittedName>
</protein>
<evidence type="ECO:0000313" key="1">
    <source>
        <dbReference type="EMBL" id="GAJ96621.1"/>
    </source>
</evidence>
<dbReference type="Proteomes" id="UP000026941">
    <property type="component" value="Unassembled WGS sequence"/>
</dbReference>
<proteinExistence type="predicted"/>
<accession>A0AA87QDY7</accession>
<comment type="caution">
    <text evidence="1">The sequence shown here is derived from an EMBL/GenBank/DDBJ whole genome shotgun (WGS) entry which is preliminary data.</text>
</comment>
<name>A0AA87QDY7_RHIRH</name>
<evidence type="ECO:0000313" key="2">
    <source>
        <dbReference type="Proteomes" id="UP000026941"/>
    </source>
</evidence>
<organism evidence="1 2">
    <name type="scientific">Rhizobium rhizogenes NBRC 13257</name>
    <dbReference type="NCBI Taxonomy" id="1220581"/>
    <lineage>
        <taxon>Bacteria</taxon>
        <taxon>Pseudomonadati</taxon>
        <taxon>Pseudomonadota</taxon>
        <taxon>Alphaproteobacteria</taxon>
        <taxon>Hyphomicrobiales</taxon>
        <taxon>Rhizobiaceae</taxon>
        <taxon>Rhizobium/Agrobacterium group</taxon>
        <taxon>Rhizobium</taxon>
    </lineage>
</organism>
<gene>
    <name evidence="1" type="ORF">RRH01S_24_00140</name>
</gene>
<sequence length="125" mass="14098">MDRPRTVLLSLCLLATTAQNCPASEAVYRGIEDDRTNGVKHGLFEIREEARQFIATENLSRGTHWEVLDPNLKIQVPRCAVPLTTKWVPKTYGLSAPNVAVSCGRTVHDSWEKHWNVFVPVTSKR</sequence>
<reference evidence="1 2" key="1">
    <citation type="submission" date="2014-05" db="EMBL/GenBank/DDBJ databases">
        <title>Whole genome shotgun sequence of Rhizobium rhizogenes NBRC 13257.</title>
        <authorList>
            <person name="Katano-Makiyama Y."/>
            <person name="Hosoyama A."/>
            <person name="Hashimoto M."/>
            <person name="Hosoyama Y."/>
            <person name="Noguchi M."/>
            <person name="Tsuchikane K."/>
            <person name="Kimura A."/>
            <person name="Ohji S."/>
            <person name="Ichikawa N."/>
            <person name="Yamazoe A."/>
            <person name="Fujita N."/>
        </authorList>
    </citation>
    <scope>NUCLEOTIDE SEQUENCE [LARGE SCALE GENOMIC DNA]</scope>
    <source>
        <strain evidence="1 2">NBRC 13257</strain>
    </source>
</reference>